<name>A0A8I1GEY1_9HYPH</name>
<organism evidence="2 3">
    <name type="scientific">Rhodomicrobium udaipurense</name>
    <dbReference type="NCBI Taxonomy" id="1202716"/>
    <lineage>
        <taxon>Bacteria</taxon>
        <taxon>Pseudomonadati</taxon>
        <taxon>Pseudomonadota</taxon>
        <taxon>Alphaproteobacteria</taxon>
        <taxon>Hyphomicrobiales</taxon>
        <taxon>Hyphomicrobiaceae</taxon>
        <taxon>Rhodomicrobium</taxon>
    </lineage>
</organism>
<protein>
    <submittedName>
        <fullName evidence="2">Uncharacterized protein</fullName>
    </submittedName>
</protein>
<dbReference type="Proteomes" id="UP000623250">
    <property type="component" value="Unassembled WGS sequence"/>
</dbReference>
<evidence type="ECO:0000256" key="1">
    <source>
        <dbReference type="SAM" id="SignalP"/>
    </source>
</evidence>
<feature type="signal peptide" evidence="1">
    <location>
        <begin position="1"/>
        <end position="22"/>
    </location>
</feature>
<dbReference type="RefSeq" id="WP_037237560.1">
    <property type="nucleotide sequence ID" value="NZ_JAEMUK010000002.1"/>
</dbReference>
<comment type="caution">
    <text evidence="2">The sequence shown here is derived from an EMBL/GenBank/DDBJ whole genome shotgun (WGS) entry which is preliminary data.</text>
</comment>
<evidence type="ECO:0000313" key="2">
    <source>
        <dbReference type="EMBL" id="MBJ7542015.1"/>
    </source>
</evidence>
<gene>
    <name evidence="2" type="ORF">JDN41_00395</name>
</gene>
<keyword evidence="3" id="KW-1185">Reference proteome</keyword>
<proteinExistence type="predicted"/>
<accession>A0A8I1GEY1</accession>
<dbReference type="EMBL" id="JAEMUK010000002">
    <property type="protein sequence ID" value="MBJ7542015.1"/>
    <property type="molecule type" value="Genomic_DNA"/>
</dbReference>
<reference evidence="2 3" key="1">
    <citation type="submission" date="2020-12" db="EMBL/GenBank/DDBJ databases">
        <title>Revised draft genomes of Rhodomicrobium vannielii ATCC 17100 and Rhodomicrobium udaipurense JA643.</title>
        <authorList>
            <person name="Conners E.M."/>
            <person name="Davenport E.J."/>
            <person name="Bose A."/>
        </authorList>
    </citation>
    <scope>NUCLEOTIDE SEQUENCE [LARGE SCALE GENOMIC DNA]</scope>
    <source>
        <strain evidence="2 3">JA643</strain>
    </source>
</reference>
<keyword evidence="1" id="KW-0732">Signal</keyword>
<feature type="chain" id="PRO_5034809547" evidence="1">
    <location>
        <begin position="23"/>
        <end position="87"/>
    </location>
</feature>
<evidence type="ECO:0000313" key="3">
    <source>
        <dbReference type="Proteomes" id="UP000623250"/>
    </source>
</evidence>
<dbReference type="AlphaFoldDB" id="A0A8I1GEY1"/>
<sequence length="87" mass="9426">MNFRVKTIALLASLALTSTASAARPECDIASDLYNQAVEDVAEKMGAYRQCLAESEGADNCSTEFKRLRSAQDNLESAVGDVQNDCY</sequence>